<dbReference type="GO" id="GO:0008033">
    <property type="term" value="P:tRNA processing"/>
    <property type="evidence" value="ECO:0007669"/>
    <property type="project" value="UniProtKB-KW"/>
</dbReference>
<dbReference type="GO" id="GO:0003725">
    <property type="term" value="F:double-stranded RNA binding"/>
    <property type="evidence" value="ECO:0007669"/>
    <property type="project" value="TreeGrafter"/>
</dbReference>
<sequence>MQNFDAPTNTDPAAAAKVLETVLGYVFTKPALLDLALTHSSWANECGTGQNHNERLEFLGDAVLELCVSAQLYRRFPDAREGELTKMRAHLVSTVSLAERARKIGLVALLKLGRGEESQGGRNRDGVLSDALEAVLAAVYEDGGFAAAQGVVARLFADRWPTAASKTMPKDYKTRLQEASQQRFGEAPLYTRMGSQGPEHAKIFEIALRLPDGTEFAATGSSCKKAEQNAAQQALAVLESTAIPKKN</sequence>
<dbReference type="PROSITE" id="PS50142">
    <property type="entry name" value="RNASE_3_2"/>
    <property type="match status" value="1"/>
</dbReference>
<dbReference type="GO" id="GO:0006364">
    <property type="term" value="P:rRNA processing"/>
    <property type="evidence" value="ECO:0007669"/>
    <property type="project" value="UniProtKB-UniRule"/>
</dbReference>
<dbReference type="Gene3D" id="3.30.160.20">
    <property type="match status" value="1"/>
</dbReference>
<dbReference type="Pfam" id="PF14622">
    <property type="entry name" value="Ribonucleas_3_3"/>
    <property type="match status" value="1"/>
</dbReference>
<dbReference type="PROSITE" id="PS50137">
    <property type="entry name" value="DS_RBD"/>
    <property type="match status" value="1"/>
</dbReference>
<dbReference type="EMBL" id="FLUP01000002">
    <property type="protein sequence ID" value="SBW12126.1"/>
    <property type="molecule type" value="Genomic_DNA"/>
</dbReference>
<dbReference type="HAMAP" id="MF_00104">
    <property type="entry name" value="RNase_III"/>
    <property type="match status" value="1"/>
</dbReference>
<dbReference type="GO" id="GO:0019843">
    <property type="term" value="F:rRNA binding"/>
    <property type="evidence" value="ECO:0007669"/>
    <property type="project" value="UniProtKB-KW"/>
</dbReference>
<keyword evidence="9" id="KW-0699">rRNA-binding</keyword>
<keyword evidence="4 9" id="KW-0507">mRNA processing</keyword>
<dbReference type="Gene3D" id="1.10.1520.10">
    <property type="entry name" value="Ribonuclease III domain"/>
    <property type="match status" value="1"/>
</dbReference>
<comment type="cofactor">
    <cofactor evidence="9">
        <name>Mg(2+)</name>
        <dbReference type="ChEBI" id="CHEBI:18420"/>
    </cofactor>
</comment>
<comment type="catalytic activity">
    <reaction evidence="1 9">
        <text>Endonucleolytic cleavage to 5'-phosphomonoester.</text>
        <dbReference type="EC" id="3.1.26.3"/>
    </reaction>
</comment>
<gene>
    <name evidence="9 12" type="primary">rnc</name>
    <name evidence="12" type="ORF">KM92DES2_20339</name>
</gene>
<feature type="active site" evidence="9">
    <location>
        <position position="61"/>
    </location>
</feature>
<keyword evidence="9" id="KW-0479">Metal-binding</keyword>
<dbReference type="GO" id="GO:0010468">
    <property type="term" value="P:regulation of gene expression"/>
    <property type="evidence" value="ECO:0007669"/>
    <property type="project" value="TreeGrafter"/>
</dbReference>
<feature type="binding site" evidence="9">
    <location>
        <position position="57"/>
    </location>
    <ligand>
        <name>Mg(2+)</name>
        <dbReference type="ChEBI" id="CHEBI:18420"/>
    </ligand>
</feature>
<accession>A0A212KK65</accession>
<evidence type="ECO:0000256" key="7">
    <source>
        <dbReference type="ARBA" id="ARBA00022801"/>
    </source>
</evidence>
<evidence type="ECO:0000256" key="1">
    <source>
        <dbReference type="ARBA" id="ARBA00000109"/>
    </source>
</evidence>
<evidence type="ECO:0000256" key="2">
    <source>
        <dbReference type="ARBA" id="ARBA00010183"/>
    </source>
</evidence>
<keyword evidence="8 9" id="KW-0694">RNA-binding</keyword>
<evidence type="ECO:0000259" key="11">
    <source>
        <dbReference type="PROSITE" id="PS50142"/>
    </source>
</evidence>
<protein>
    <recommendedName>
        <fullName evidence="9">Ribonuclease 3</fullName>
        <ecNumber evidence="9">3.1.26.3</ecNumber>
    </recommendedName>
    <alternativeName>
        <fullName evidence="9">Ribonuclease III</fullName>
        <shortName evidence="9">RNase III</shortName>
    </alternativeName>
</protein>
<keyword evidence="9" id="KW-0460">Magnesium</keyword>
<evidence type="ECO:0000256" key="4">
    <source>
        <dbReference type="ARBA" id="ARBA00022664"/>
    </source>
</evidence>
<dbReference type="GO" id="GO:0006397">
    <property type="term" value="P:mRNA processing"/>
    <property type="evidence" value="ECO:0007669"/>
    <property type="project" value="UniProtKB-UniRule"/>
</dbReference>
<dbReference type="InterPro" id="IPR014720">
    <property type="entry name" value="dsRBD_dom"/>
</dbReference>
<dbReference type="SMART" id="SM00358">
    <property type="entry name" value="DSRM"/>
    <property type="match status" value="1"/>
</dbReference>
<dbReference type="GO" id="GO:0004525">
    <property type="term" value="F:ribonuclease III activity"/>
    <property type="evidence" value="ECO:0007669"/>
    <property type="project" value="UniProtKB-UniRule"/>
</dbReference>
<dbReference type="Pfam" id="PF00035">
    <property type="entry name" value="dsrm"/>
    <property type="match status" value="1"/>
</dbReference>
<dbReference type="CDD" id="cd10845">
    <property type="entry name" value="DSRM_RNAse_III_family"/>
    <property type="match status" value="1"/>
</dbReference>
<dbReference type="SUPFAM" id="SSF54768">
    <property type="entry name" value="dsRNA-binding domain-like"/>
    <property type="match status" value="1"/>
</dbReference>
<feature type="domain" description="RNase III" evidence="11">
    <location>
        <begin position="16"/>
        <end position="144"/>
    </location>
</feature>
<dbReference type="SMART" id="SM00535">
    <property type="entry name" value="RIBOc"/>
    <property type="match status" value="1"/>
</dbReference>
<dbReference type="SUPFAM" id="SSF69065">
    <property type="entry name" value="RNase III domain-like"/>
    <property type="match status" value="1"/>
</dbReference>
<keyword evidence="9" id="KW-0963">Cytoplasm</keyword>
<feature type="binding site" evidence="9">
    <location>
        <position position="133"/>
    </location>
    <ligand>
        <name>Mg(2+)</name>
        <dbReference type="ChEBI" id="CHEBI:18420"/>
    </ligand>
</feature>
<dbReference type="PANTHER" id="PTHR11207:SF0">
    <property type="entry name" value="RIBONUCLEASE 3"/>
    <property type="match status" value="1"/>
</dbReference>
<reference evidence="12" key="1">
    <citation type="submission" date="2016-04" db="EMBL/GenBank/DDBJ databases">
        <authorList>
            <person name="Evans L.H."/>
            <person name="Alamgir A."/>
            <person name="Owens N."/>
            <person name="Weber N.D."/>
            <person name="Virtaneva K."/>
            <person name="Barbian K."/>
            <person name="Babar A."/>
            <person name="Rosenke K."/>
        </authorList>
    </citation>
    <scope>NUCLEOTIDE SEQUENCE</scope>
    <source>
        <strain evidence="12">92-2</strain>
    </source>
</reference>
<dbReference type="PROSITE" id="PS00517">
    <property type="entry name" value="RNASE_3_1"/>
    <property type="match status" value="1"/>
</dbReference>
<feature type="binding site" evidence="9">
    <location>
        <position position="130"/>
    </location>
    <ligand>
        <name>Mg(2+)</name>
        <dbReference type="ChEBI" id="CHEBI:18420"/>
    </ligand>
</feature>
<evidence type="ECO:0000259" key="10">
    <source>
        <dbReference type="PROSITE" id="PS50137"/>
    </source>
</evidence>
<evidence type="ECO:0000256" key="5">
    <source>
        <dbReference type="ARBA" id="ARBA00022722"/>
    </source>
</evidence>
<proteinExistence type="inferred from homology"/>
<comment type="subcellular location">
    <subcellularLocation>
        <location evidence="9">Cytoplasm</location>
    </subcellularLocation>
</comment>
<evidence type="ECO:0000256" key="9">
    <source>
        <dbReference type="HAMAP-Rule" id="MF_00104"/>
    </source>
</evidence>
<keyword evidence="6 9" id="KW-0255">Endonuclease</keyword>
<dbReference type="InterPro" id="IPR011907">
    <property type="entry name" value="RNase_III"/>
</dbReference>
<organism evidence="12">
    <name type="scientific">uncultured Desulfovibrio sp</name>
    <dbReference type="NCBI Taxonomy" id="167968"/>
    <lineage>
        <taxon>Bacteria</taxon>
        <taxon>Pseudomonadati</taxon>
        <taxon>Thermodesulfobacteriota</taxon>
        <taxon>Desulfovibrionia</taxon>
        <taxon>Desulfovibrionales</taxon>
        <taxon>Desulfovibrionaceae</taxon>
        <taxon>Desulfovibrio</taxon>
        <taxon>environmental samples</taxon>
    </lineage>
</organism>
<dbReference type="InterPro" id="IPR036389">
    <property type="entry name" value="RNase_III_sf"/>
</dbReference>
<dbReference type="RefSeq" id="WP_227117894.1">
    <property type="nucleotide sequence ID" value="NZ_LT598928.1"/>
</dbReference>
<dbReference type="GO" id="GO:0005737">
    <property type="term" value="C:cytoplasm"/>
    <property type="evidence" value="ECO:0007669"/>
    <property type="project" value="UniProtKB-SubCell"/>
</dbReference>
<dbReference type="GO" id="GO:0046872">
    <property type="term" value="F:metal ion binding"/>
    <property type="evidence" value="ECO:0007669"/>
    <property type="project" value="UniProtKB-KW"/>
</dbReference>
<keyword evidence="5 9" id="KW-0540">Nuclease</keyword>
<feature type="domain" description="DRBM" evidence="10">
    <location>
        <begin position="171"/>
        <end position="240"/>
    </location>
</feature>
<keyword evidence="3 9" id="KW-0698">rRNA processing</keyword>
<keyword evidence="9" id="KW-0819">tRNA processing</keyword>
<comment type="function">
    <text evidence="9">Digests double-stranded RNA. Involved in the processing of primary rRNA transcript to yield the immediate precursors to the large and small rRNAs (23S and 16S). Processes some mRNAs, and tRNAs when they are encoded in the rRNA operon. Processes pre-crRNA and tracrRNA of type II CRISPR loci if present in the organism.</text>
</comment>
<dbReference type="CDD" id="cd00593">
    <property type="entry name" value="RIBOc"/>
    <property type="match status" value="1"/>
</dbReference>
<comment type="subunit">
    <text evidence="9">Homodimer.</text>
</comment>
<dbReference type="PANTHER" id="PTHR11207">
    <property type="entry name" value="RIBONUCLEASE III"/>
    <property type="match status" value="1"/>
</dbReference>
<evidence type="ECO:0000256" key="6">
    <source>
        <dbReference type="ARBA" id="ARBA00022759"/>
    </source>
</evidence>
<evidence type="ECO:0000313" key="12">
    <source>
        <dbReference type="EMBL" id="SBW12126.1"/>
    </source>
</evidence>
<evidence type="ECO:0000256" key="8">
    <source>
        <dbReference type="ARBA" id="ARBA00022884"/>
    </source>
</evidence>
<name>A0A212KK65_9BACT</name>
<comment type="similarity">
    <text evidence="2">Belongs to the ribonuclease III family.</text>
</comment>
<dbReference type="NCBIfam" id="TIGR02191">
    <property type="entry name" value="RNaseIII"/>
    <property type="match status" value="1"/>
</dbReference>
<dbReference type="EC" id="3.1.26.3" evidence="9"/>
<evidence type="ECO:0000256" key="3">
    <source>
        <dbReference type="ARBA" id="ARBA00022552"/>
    </source>
</evidence>
<dbReference type="AlphaFoldDB" id="A0A212KK65"/>
<keyword evidence="7 9" id="KW-0378">Hydrolase</keyword>
<dbReference type="InterPro" id="IPR000999">
    <property type="entry name" value="RNase_III_dom"/>
</dbReference>
<feature type="active site" evidence="9">
    <location>
        <position position="133"/>
    </location>
</feature>
<dbReference type="FunFam" id="1.10.1520.10:FF:000001">
    <property type="entry name" value="Ribonuclease 3"/>
    <property type="match status" value="1"/>
</dbReference>